<name>A0A1V4IE48_9CLOT</name>
<dbReference type="AlphaFoldDB" id="A0A1V4IE48"/>
<organism evidence="4 6">
    <name type="scientific">Clostridium chromiireducens</name>
    <dbReference type="NCBI Taxonomy" id="225345"/>
    <lineage>
        <taxon>Bacteria</taxon>
        <taxon>Bacillati</taxon>
        <taxon>Bacillota</taxon>
        <taxon>Clostridia</taxon>
        <taxon>Eubacteriales</taxon>
        <taxon>Clostridiaceae</taxon>
        <taxon>Clostridium</taxon>
    </lineage>
</organism>
<dbReference type="InterPro" id="IPR036206">
    <property type="entry name" value="ThiamineP_synth_sf"/>
</dbReference>
<dbReference type="STRING" id="225345.CLCHR_40260"/>
<proteinExistence type="predicted"/>
<reference evidence="4 6" key="1">
    <citation type="submission" date="2017-03" db="EMBL/GenBank/DDBJ databases">
        <title>Genome sequence of Clostridium chromiireducens DSM 23318.</title>
        <authorList>
            <person name="Poehlein A."/>
            <person name="Daniel R."/>
        </authorList>
    </citation>
    <scope>NUCLEOTIDE SEQUENCE [LARGE SCALE GENOMIC DNA]</scope>
    <source>
        <strain evidence="4 6">DSM 23318</strain>
    </source>
</reference>
<dbReference type="PANTHER" id="PTHR20857:SF15">
    <property type="entry name" value="THIAMINE-PHOSPHATE SYNTHASE"/>
    <property type="match status" value="1"/>
</dbReference>
<sequence>MILMGITNRILCGDFYEQINNISKSSLDYLVIREKDLDEEGLLKLSLTIKDKLKNTNIKLIINSNINVARKIQADGVQLSFKDFININEKLYTESINGENSLVDNFKVDGNKYKVYKIIGVSIHSYEEGIKAYEMGADYVIYGHVFQTDCKKFLEPRGVKEIEHLSKKICIPIIGIGGIGENNYKEVICAGAKGIALMSSLMKSENPKELISNFHK</sequence>
<dbReference type="Pfam" id="PF02581">
    <property type="entry name" value="TMP-TENI"/>
    <property type="match status" value="2"/>
</dbReference>
<evidence type="ECO:0000256" key="2">
    <source>
        <dbReference type="ARBA" id="ARBA00022977"/>
    </source>
</evidence>
<dbReference type="CDD" id="cd00564">
    <property type="entry name" value="TMP_TenI"/>
    <property type="match status" value="1"/>
</dbReference>
<dbReference type="SUPFAM" id="SSF51391">
    <property type="entry name" value="Thiamin phosphate synthase"/>
    <property type="match status" value="1"/>
</dbReference>
<comment type="caution">
    <text evidence="4">The sequence shown here is derived from an EMBL/GenBank/DDBJ whole genome shotgun (WGS) entry which is preliminary data.</text>
</comment>
<dbReference type="GO" id="GO:0005737">
    <property type="term" value="C:cytoplasm"/>
    <property type="evidence" value="ECO:0007669"/>
    <property type="project" value="TreeGrafter"/>
</dbReference>
<dbReference type="InterPro" id="IPR013785">
    <property type="entry name" value="Aldolase_TIM"/>
</dbReference>
<reference evidence="5 7" key="2">
    <citation type="submission" date="2018-08" db="EMBL/GenBank/DDBJ databases">
        <title>Genome of Clostridium chromiireducens C1, DSM12136.</title>
        <authorList>
            <person name="Xing M."/>
            <person name="Wei Y."/>
            <person name="Ang E.L."/>
            <person name="Zhao H."/>
            <person name="Zhang Y."/>
        </authorList>
    </citation>
    <scope>NUCLEOTIDE SEQUENCE [LARGE SCALE GENOMIC DNA]</scope>
    <source>
        <strain evidence="5 7">C1</strain>
    </source>
</reference>
<keyword evidence="2" id="KW-0784">Thiamine biosynthesis</keyword>
<feature type="domain" description="Thiamine phosphate synthase/TenI" evidence="3">
    <location>
        <begin position="3"/>
        <end position="83"/>
    </location>
</feature>
<dbReference type="InterPro" id="IPR022998">
    <property type="entry name" value="ThiamineP_synth_TenI"/>
</dbReference>
<evidence type="ECO:0000313" key="5">
    <source>
        <dbReference type="EMBL" id="RII32241.1"/>
    </source>
</evidence>
<dbReference type="Gene3D" id="3.20.20.70">
    <property type="entry name" value="Aldolase class I"/>
    <property type="match status" value="1"/>
</dbReference>
<comment type="pathway">
    <text evidence="1">Cofactor biosynthesis; thiamine diphosphate biosynthesis.</text>
</comment>
<dbReference type="EMBL" id="QXDJ01000008">
    <property type="protein sequence ID" value="RII32241.1"/>
    <property type="molecule type" value="Genomic_DNA"/>
</dbReference>
<protein>
    <submittedName>
        <fullName evidence="4">Regulatory protein TenI</fullName>
    </submittedName>
    <submittedName>
        <fullName evidence="5">Thiamine phosphate synthase</fullName>
    </submittedName>
</protein>
<dbReference type="OrthoDB" id="9815348at2"/>
<gene>
    <name evidence="4" type="primary">tenI</name>
    <name evidence="4" type="ORF">CLCHR_40260</name>
    <name evidence="5" type="ORF">D2A34_23720</name>
</gene>
<evidence type="ECO:0000259" key="3">
    <source>
        <dbReference type="Pfam" id="PF02581"/>
    </source>
</evidence>
<evidence type="ECO:0000313" key="4">
    <source>
        <dbReference type="EMBL" id="OPJ58189.1"/>
    </source>
</evidence>
<dbReference type="GO" id="GO:0009228">
    <property type="term" value="P:thiamine biosynthetic process"/>
    <property type="evidence" value="ECO:0007669"/>
    <property type="project" value="UniProtKB-KW"/>
</dbReference>
<dbReference type="EMBL" id="MZGT01000074">
    <property type="protein sequence ID" value="OPJ58189.1"/>
    <property type="molecule type" value="Genomic_DNA"/>
</dbReference>
<evidence type="ECO:0000256" key="1">
    <source>
        <dbReference type="ARBA" id="ARBA00004948"/>
    </source>
</evidence>
<evidence type="ECO:0000313" key="7">
    <source>
        <dbReference type="Proteomes" id="UP000265930"/>
    </source>
</evidence>
<dbReference type="Proteomes" id="UP000265930">
    <property type="component" value="Unassembled WGS sequence"/>
</dbReference>
<keyword evidence="6" id="KW-1185">Reference proteome</keyword>
<dbReference type="GO" id="GO:0004789">
    <property type="term" value="F:thiamine-phosphate diphosphorylase activity"/>
    <property type="evidence" value="ECO:0007669"/>
    <property type="project" value="TreeGrafter"/>
</dbReference>
<dbReference type="PANTHER" id="PTHR20857">
    <property type="entry name" value="THIAMINE-PHOSPHATE PYROPHOSPHORYLASE"/>
    <property type="match status" value="1"/>
</dbReference>
<dbReference type="Proteomes" id="UP000191056">
    <property type="component" value="Unassembled WGS sequence"/>
</dbReference>
<accession>A0A1V4IE48</accession>
<evidence type="ECO:0000313" key="6">
    <source>
        <dbReference type="Proteomes" id="UP000191056"/>
    </source>
</evidence>
<feature type="domain" description="Thiamine phosphate synthase/TenI" evidence="3">
    <location>
        <begin position="114"/>
        <end position="200"/>
    </location>
</feature>